<reference evidence="1 2" key="1">
    <citation type="submission" date="2020-08" db="EMBL/GenBank/DDBJ databases">
        <title>Genomic Encyclopedia of Type Strains, Phase IV (KMG-IV): sequencing the most valuable type-strain genomes for metagenomic binning, comparative biology and taxonomic classification.</title>
        <authorList>
            <person name="Goeker M."/>
        </authorList>
    </citation>
    <scope>NUCLEOTIDE SEQUENCE [LARGE SCALE GENOMIC DNA]</scope>
    <source>
        <strain evidence="1 2">DSM 17976</strain>
    </source>
</reference>
<keyword evidence="2" id="KW-1185">Reference proteome</keyword>
<dbReference type="EMBL" id="JACIBY010000001">
    <property type="protein sequence ID" value="MBB3836042.1"/>
    <property type="molecule type" value="Genomic_DNA"/>
</dbReference>
<gene>
    <name evidence="1" type="ORF">FHS57_000024</name>
</gene>
<protein>
    <submittedName>
        <fullName evidence="1">Uncharacterized protein</fullName>
    </submittedName>
</protein>
<dbReference type="Proteomes" id="UP000541352">
    <property type="component" value="Unassembled WGS sequence"/>
</dbReference>
<sequence>MYPLLQTLRLSELLQTLRLSELLQTLCLSEAILKDYKRYVSTELLQTLRLYRVTTNVVPLRGYFE</sequence>
<name>A0A7W6EN81_9BACT</name>
<dbReference type="AlphaFoldDB" id="A0A7W6EN81"/>
<proteinExistence type="predicted"/>
<evidence type="ECO:0000313" key="2">
    <source>
        <dbReference type="Proteomes" id="UP000541352"/>
    </source>
</evidence>
<comment type="caution">
    <text evidence="1">The sequence shown here is derived from an EMBL/GenBank/DDBJ whole genome shotgun (WGS) entry which is preliminary data.</text>
</comment>
<evidence type="ECO:0000313" key="1">
    <source>
        <dbReference type="EMBL" id="MBB3836042.1"/>
    </source>
</evidence>
<accession>A0A7W6EN81</accession>
<organism evidence="1 2">
    <name type="scientific">Runella defluvii</name>
    <dbReference type="NCBI Taxonomy" id="370973"/>
    <lineage>
        <taxon>Bacteria</taxon>
        <taxon>Pseudomonadati</taxon>
        <taxon>Bacteroidota</taxon>
        <taxon>Cytophagia</taxon>
        <taxon>Cytophagales</taxon>
        <taxon>Spirosomataceae</taxon>
        <taxon>Runella</taxon>
    </lineage>
</organism>